<evidence type="ECO:0000256" key="10">
    <source>
        <dbReference type="ARBA" id="ARBA00058496"/>
    </source>
</evidence>
<dbReference type="OMA" id="LMFIERF"/>
<keyword evidence="8" id="KW-0143">Chaperone</keyword>
<sequence length="262" mass="29514">MPRATRTTIVPRLRQARPQFPQRGVLRAKPAPSAGRYLPQLGKPSARLKRRPHGCAAGSPGSPGGRCWSCGDPLAGGGSPAPRFCPACRALQPPEPRQDLFRLMGCDRTFRVDVALLQQRFRTLQRLLHPDYFSRRPQREQDFSDQHSSLVNKAYQTLLNPLSRGLYLLELNGVELEEGTDTEADPEFLLEIMEMNEKLSEAHNDAKIEEIENTIAAKQAELVASVSRAFEKDDLQEAKKLLAKMKYFANLEEKVKKRRIPS</sequence>
<evidence type="ECO:0000313" key="17">
    <source>
        <dbReference type="Proteomes" id="UP000694545"/>
    </source>
</evidence>
<organism evidence="16 17">
    <name type="scientific">Varanus komodoensis</name>
    <name type="common">Komodo dragon</name>
    <dbReference type="NCBI Taxonomy" id="61221"/>
    <lineage>
        <taxon>Eukaryota</taxon>
        <taxon>Metazoa</taxon>
        <taxon>Chordata</taxon>
        <taxon>Craniata</taxon>
        <taxon>Vertebrata</taxon>
        <taxon>Euteleostomi</taxon>
        <taxon>Lepidosauria</taxon>
        <taxon>Squamata</taxon>
        <taxon>Bifurcata</taxon>
        <taxon>Unidentata</taxon>
        <taxon>Episquamata</taxon>
        <taxon>Toxicofera</taxon>
        <taxon>Anguimorpha</taxon>
        <taxon>Paleoanguimorpha</taxon>
        <taxon>Varanoidea</taxon>
        <taxon>Varanidae</taxon>
        <taxon>Varanus</taxon>
    </lineage>
</organism>
<comment type="similarity">
    <text evidence="4">Belongs to the HscB family.</text>
</comment>
<accession>A0A8D2J671</accession>
<evidence type="ECO:0000256" key="7">
    <source>
        <dbReference type="ARBA" id="ARBA00023128"/>
    </source>
</evidence>
<dbReference type="AlphaFoldDB" id="A0A8D2J671"/>
<dbReference type="HAMAP" id="MF_00682">
    <property type="entry name" value="HscB"/>
    <property type="match status" value="1"/>
</dbReference>
<evidence type="ECO:0000256" key="9">
    <source>
        <dbReference type="ARBA" id="ARBA00054586"/>
    </source>
</evidence>
<dbReference type="GO" id="GO:0044571">
    <property type="term" value="P:[2Fe-2S] cluster assembly"/>
    <property type="evidence" value="ECO:0007669"/>
    <property type="project" value="InterPro"/>
</dbReference>
<dbReference type="Ensembl" id="ENSVKKT00000004369.1">
    <property type="protein sequence ID" value="ENSVKKP00000004251.1"/>
    <property type="gene ID" value="ENSVKKG00000003183.1"/>
</dbReference>
<dbReference type="InterPro" id="IPR036386">
    <property type="entry name" value="HscB_C_sf"/>
</dbReference>
<evidence type="ECO:0000256" key="3">
    <source>
        <dbReference type="ARBA" id="ARBA00005151"/>
    </source>
</evidence>
<dbReference type="Pfam" id="PF07743">
    <property type="entry name" value="HSCB_C"/>
    <property type="match status" value="1"/>
</dbReference>
<evidence type="ECO:0000256" key="2">
    <source>
        <dbReference type="ARBA" id="ARBA00004496"/>
    </source>
</evidence>
<dbReference type="InterPro" id="IPR040682">
    <property type="entry name" value="HscB_4_cys"/>
</dbReference>
<dbReference type="FunFam" id="1.10.287.110:FF:000042">
    <property type="entry name" value="Iron-sulfur cluster co-chaperone protein HscB, mitochondrial"/>
    <property type="match status" value="1"/>
</dbReference>
<dbReference type="GO" id="GO:0051087">
    <property type="term" value="F:protein-folding chaperone binding"/>
    <property type="evidence" value="ECO:0007669"/>
    <property type="project" value="InterPro"/>
</dbReference>
<dbReference type="SMART" id="SM00271">
    <property type="entry name" value="DnaJ"/>
    <property type="match status" value="1"/>
</dbReference>
<dbReference type="Gene3D" id="1.10.287.110">
    <property type="entry name" value="DnaJ domain"/>
    <property type="match status" value="1"/>
</dbReference>
<dbReference type="FunFam" id="1.20.1280.20:FF:000002">
    <property type="entry name" value="HscB mitochondrial iron-sulfur cluster co-chaperone"/>
    <property type="match status" value="1"/>
</dbReference>
<dbReference type="CDD" id="cd06257">
    <property type="entry name" value="DnaJ"/>
    <property type="match status" value="1"/>
</dbReference>
<dbReference type="SUPFAM" id="SSF46565">
    <property type="entry name" value="Chaperone J-domain"/>
    <property type="match status" value="1"/>
</dbReference>
<dbReference type="NCBIfam" id="TIGR00714">
    <property type="entry name" value="hscB"/>
    <property type="match status" value="1"/>
</dbReference>
<proteinExistence type="inferred from homology"/>
<dbReference type="GO" id="GO:0051259">
    <property type="term" value="P:protein complex oligomerization"/>
    <property type="evidence" value="ECO:0007669"/>
    <property type="project" value="InterPro"/>
</dbReference>
<comment type="subunit">
    <text evidence="11">Homodimer. Interacts with ISCU (cytoplasmic form); this interaction stabilizes the (Fe-S) clusters on ISCU. Interacts with the CIA complex member CIAO1 (via LYR motif).</text>
</comment>
<evidence type="ECO:0000256" key="6">
    <source>
        <dbReference type="ARBA" id="ARBA00022723"/>
    </source>
</evidence>
<dbReference type="PROSITE" id="PS50076">
    <property type="entry name" value="DNAJ_2"/>
    <property type="match status" value="1"/>
</dbReference>
<keyword evidence="5" id="KW-0963">Cytoplasm</keyword>
<dbReference type="InterPro" id="IPR001623">
    <property type="entry name" value="DnaJ_domain"/>
</dbReference>
<dbReference type="PANTHER" id="PTHR14021:SF15">
    <property type="entry name" value="IRON-SULFUR CLUSTER CO-CHAPERONE PROTEIN HSCB"/>
    <property type="match status" value="1"/>
</dbReference>
<keyword evidence="6" id="KW-0479">Metal-binding</keyword>
<comment type="function">
    <text evidence="10">Acts as a co-chaperone in iron-sulfur cluster assembly in the cytoplasm. Also mediates complex formation between components of the cytosolic iron-sulfur biogenesis pathway and the CIA targeting complex composed of CIAO1, DIPK1B/FAM69B and MMS19 by binding directly to the scaffold protein ISCU and to CIAO1. This facilitates iron-sulfur cluster insertion into a number of cytoplasmic and nuclear proteins including POLD1, ELP3, DPYD and PPAT.</text>
</comment>
<feature type="region of interest" description="Disordered" evidence="14">
    <location>
        <begin position="22"/>
        <end position="63"/>
    </location>
</feature>
<evidence type="ECO:0000313" key="16">
    <source>
        <dbReference type="Ensembl" id="ENSVKKP00000004251.1"/>
    </source>
</evidence>
<comment type="pathway">
    <text evidence="3">Cofactor biosynthesis; iron-sulfur cluster biosynthesis.</text>
</comment>
<evidence type="ECO:0000256" key="12">
    <source>
        <dbReference type="ARBA" id="ARBA00065697"/>
    </source>
</evidence>
<dbReference type="Proteomes" id="UP000694545">
    <property type="component" value="Unplaced"/>
</dbReference>
<dbReference type="SUPFAM" id="SSF47144">
    <property type="entry name" value="HSC20 (HSCB), C-terminal oligomerisation domain"/>
    <property type="match status" value="1"/>
</dbReference>
<keyword evidence="17" id="KW-1185">Reference proteome</keyword>
<name>A0A8D2J671_VARKO</name>
<dbReference type="InterPro" id="IPR004640">
    <property type="entry name" value="HscB"/>
</dbReference>
<evidence type="ECO:0000259" key="15">
    <source>
        <dbReference type="PROSITE" id="PS50076"/>
    </source>
</evidence>
<evidence type="ECO:0000256" key="13">
    <source>
        <dbReference type="ARBA" id="ARBA00073563"/>
    </source>
</evidence>
<evidence type="ECO:0000256" key="11">
    <source>
        <dbReference type="ARBA" id="ARBA00065241"/>
    </source>
</evidence>
<comment type="subcellular location">
    <subcellularLocation>
        <location evidence="2">Cytoplasm</location>
    </subcellularLocation>
    <subcellularLocation>
        <location evidence="1">Mitochondrion</location>
    </subcellularLocation>
</comment>
<evidence type="ECO:0000256" key="4">
    <source>
        <dbReference type="ARBA" id="ARBA00010476"/>
    </source>
</evidence>
<reference evidence="16" key="1">
    <citation type="submission" date="2025-08" db="UniProtKB">
        <authorList>
            <consortium name="Ensembl"/>
        </authorList>
    </citation>
    <scope>IDENTIFICATION</scope>
</reference>
<feature type="domain" description="J" evidence="15">
    <location>
        <begin position="99"/>
        <end position="171"/>
    </location>
</feature>
<dbReference type="Pfam" id="PF18256">
    <property type="entry name" value="HscB_4_cys"/>
    <property type="match status" value="1"/>
</dbReference>
<dbReference type="InterPro" id="IPR036869">
    <property type="entry name" value="J_dom_sf"/>
</dbReference>
<dbReference type="InterPro" id="IPR009073">
    <property type="entry name" value="HscB_oligo_C"/>
</dbReference>
<evidence type="ECO:0000256" key="5">
    <source>
        <dbReference type="ARBA" id="ARBA00022490"/>
    </source>
</evidence>
<dbReference type="GO" id="GO:0046872">
    <property type="term" value="F:metal ion binding"/>
    <property type="evidence" value="ECO:0007669"/>
    <property type="project" value="UniProtKB-KW"/>
</dbReference>
<evidence type="ECO:0000256" key="14">
    <source>
        <dbReference type="SAM" id="MobiDB-lite"/>
    </source>
</evidence>
<dbReference type="PANTHER" id="PTHR14021">
    <property type="entry name" value="IRON-SULFUR CLUSTER CO-CHAPERONE PROTEIN HSCB"/>
    <property type="match status" value="1"/>
</dbReference>
<comment type="subunit">
    <text evidence="12">Interacts with ISCU and HSPA9 to form an iron-sulfur transfer complex. Interacts with SDHAF1 (via the first LYR motif); the interaction recruits the iron-sulfur transfer complex composed of HSC20, HSPA9 and ISCU and mediates the incorporation of iron-sulfur clusters into SDHB which also interacts with HSC20. Interacts with the cytoplasmic form of ISCU and with CIA complex member CIAO1 (via LYR motif).</text>
</comment>
<comment type="function">
    <text evidence="9">Acts as a co-chaperone in iron-sulfur cluster assembly in mitochondria. Required for incorporation of iron-sulfur clusters into SDHB, the iron-sulfur protein subunit of succinate dehydrogenase that is involved in complex II of the mitochondrial electron transport chain. Recruited to SDHB by interaction with SDHAF1 which first binds SDHB and then recruits the iron-sulfur transfer complex formed by HSC20, HSPA9 and ISCU through direct binding to HSC20. Plays an essential role in hematopoiesis.</text>
</comment>
<dbReference type="Gene3D" id="1.20.1280.20">
    <property type="entry name" value="HscB, C-terminal domain"/>
    <property type="match status" value="1"/>
</dbReference>
<evidence type="ECO:0000256" key="1">
    <source>
        <dbReference type="ARBA" id="ARBA00004173"/>
    </source>
</evidence>
<dbReference type="GO" id="GO:0001671">
    <property type="term" value="F:ATPase activator activity"/>
    <property type="evidence" value="ECO:0007669"/>
    <property type="project" value="InterPro"/>
</dbReference>
<protein>
    <recommendedName>
        <fullName evidence="13">Iron-sulfur cluster co-chaperone protein HscB</fullName>
    </recommendedName>
</protein>
<keyword evidence="7" id="KW-0496">Mitochondrion</keyword>
<evidence type="ECO:0000256" key="8">
    <source>
        <dbReference type="ARBA" id="ARBA00023186"/>
    </source>
</evidence>
<dbReference type="GO" id="GO:0005739">
    <property type="term" value="C:mitochondrion"/>
    <property type="evidence" value="ECO:0007669"/>
    <property type="project" value="UniProtKB-SubCell"/>
</dbReference>
<reference evidence="16" key="2">
    <citation type="submission" date="2025-09" db="UniProtKB">
        <authorList>
            <consortium name="Ensembl"/>
        </authorList>
    </citation>
    <scope>IDENTIFICATION</scope>
</reference>